<keyword evidence="6" id="KW-0411">Iron-sulfur</keyword>
<accession>A0ABU9D840</accession>
<keyword evidence="3" id="KW-0949">S-adenosyl-L-methionine</keyword>
<dbReference type="PROSITE" id="PS51918">
    <property type="entry name" value="RADICAL_SAM"/>
    <property type="match status" value="1"/>
</dbReference>
<keyword evidence="5" id="KW-0408">Iron</keyword>
<protein>
    <submittedName>
        <fullName evidence="8">TIGR01212 family radical SAM protein</fullName>
    </submittedName>
</protein>
<evidence type="ECO:0000259" key="7">
    <source>
        <dbReference type="PROSITE" id="PS51918"/>
    </source>
</evidence>
<dbReference type="Proteomes" id="UP001446205">
    <property type="component" value="Unassembled WGS sequence"/>
</dbReference>
<evidence type="ECO:0000256" key="6">
    <source>
        <dbReference type="ARBA" id="ARBA00023014"/>
    </source>
</evidence>
<evidence type="ECO:0000256" key="3">
    <source>
        <dbReference type="ARBA" id="ARBA00022691"/>
    </source>
</evidence>
<keyword evidence="4" id="KW-0479">Metal-binding</keyword>
<dbReference type="InterPro" id="IPR006638">
    <property type="entry name" value="Elp3/MiaA/NifB-like_rSAM"/>
</dbReference>
<dbReference type="SFLD" id="SFLDS00029">
    <property type="entry name" value="Radical_SAM"/>
    <property type="match status" value="1"/>
</dbReference>
<dbReference type="InterPro" id="IPR007197">
    <property type="entry name" value="rSAM"/>
</dbReference>
<evidence type="ECO:0000256" key="1">
    <source>
        <dbReference type="ARBA" id="ARBA00001966"/>
    </source>
</evidence>
<evidence type="ECO:0000256" key="5">
    <source>
        <dbReference type="ARBA" id="ARBA00023004"/>
    </source>
</evidence>
<keyword evidence="9" id="KW-1185">Reference proteome</keyword>
<reference evidence="8 9" key="1">
    <citation type="submission" date="2024-04" db="EMBL/GenBank/DDBJ databases">
        <authorList>
            <person name="Abashina T."/>
            <person name="Shaikin A."/>
        </authorList>
    </citation>
    <scope>NUCLEOTIDE SEQUENCE [LARGE SCALE GENOMIC DNA]</scope>
    <source>
        <strain evidence="8 9">AAFK</strain>
    </source>
</reference>
<dbReference type="InterPro" id="IPR039661">
    <property type="entry name" value="ELP3"/>
</dbReference>
<dbReference type="CDD" id="cd01335">
    <property type="entry name" value="Radical_SAM"/>
    <property type="match status" value="1"/>
</dbReference>
<dbReference type="Pfam" id="PF16199">
    <property type="entry name" value="Radical_SAM_C"/>
    <property type="match status" value="1"/>
</dbReference>
<dbReference type="SUPFAM" id="SSF102114">
    <property type="entry name" value="Radical SAM enzymes"/>
    <property type="match status" value="1"/>
</dbReference>
<dbReference type="InterPro" id="IPR058240">
    <property type="entry name" value="rSAM_sf"/>
</dbReference>
<keyword evidence="2" id="KW-0004">4Fe-4S</keyword>
<evidence type="ECO:0000256" key="2">
    <source>
        <dbReference type="ARBA" id="ARBA00022485"/>
    </source>
</evidence>
<proteinExistence type="predicted"/>
<dbReference type="InterPro" id="IPR032432">
    <property type="entry name" value="Radical_SAM_C"/>
</dbReference>
<evidence type="ECO:0000313" key="9">
    <source>
        <dbReference type="Proteomes" id="UP001446205"/>
    </source>
</evidence>
<evidence type="ECO:0000256" key="4">
    <source>
        <dbReference type="ARBA" id="ARBA00022723"/>
    </source>
</evidence>
<dbReference type="SMART" id="SM00729">
    <property type="entry name" value="Elp3"/>
    <property type="match status" value="1"/>
</dbReference>
<dbReference type="PANTHER" id="PTHR11135">
    <property type="entry name" value="HISTONE ACETYLTRANSFERASE-RELATED"/>
    <property type="match status" value="1"/>
</dbReference>
<dbReference type="NCBIfam" id="TIGR01212">
    <property type="entry name" value="TIGR01212 family radical SAM protein"/>
    <property type="match status" value="1"/>
</dbReference>
<comment type="caution">
    <text evidence="8">The sequence shown here is derived from an EMBL/GenBank/DDBJ whole genome shotgun (WGS) entry which is preliminary data.</text>
</comment>
<dbReference type="Gene3D" id="3.80.30.20">
    <property type="entry name" value="tm_1862 like domain"/>
    <property type="match status" value="1"/>
</dbReference>
<dbReference type="PANTHER" id="PTHR11135:SF1">
    <property type="entry name" value="PROTEIN YHCC"/>
    <property type="match status" value="1"/>
</dbReference>
<gene>
    <name evidence="8" type="ORF">WOB96_07850</name>
</gene>
<dbReference type="RefSeq" id="WP_341370737.1">
    <property type="nucleotide sequence ID" value="NZ_JBBPCO010000007.1"/>
</dbReference>
<name>A0ABU9D840_9PROT</name>
<comment type="cofactor">
    <cofactor evidence="1">
        <name>[4Fe-4S] cluster</name>
        <dbReference type="ChEBI" id="CHEBI:49883"/>
    </cofactor>
</comment>
<dbReference type="SFLD" id="SFLDG01086">
    <property type="entry name" value="elongater_protein-like"/>
    <property type="match status" value="1"/>
</dbReference>
<dbReference type="InterPro" id="IPR023404">
    <property type="entry name" value="rSAM_horseshoe"/>
</dbReference>
<dbReference type="Pfam" id="PF04055">
    <property type="entry name" value="Radical_SAM"/>
    <property type="match status" value="1"/>
</dbReference>
<dbReference type="EMBL" id="JBBPCO010000007">
    <property type="protein sequence ID" value="MEK8089679.1"/>
    <property type="molecule type" value="Genomic_DNA"/>
</dbReference>
<dbReference type="SFLD" id="SFLDG01091">
    <property type="entry name" value="uncharacterized_CHP01210-like"/>
    <property type="match status" value="1"/>
</dbReference>
<organism evidence="8 9">
    <name type="scientific">Thermithiobacillus plumbiphilus</name>
    <dbReference type="NCBI Taxonomy" id="1729899"/>
    <lineage>
        <taxon>Bacteria</taxon>
        <taxon>Pseudomonadati</taxon>
        <taxon>Pseudomonadota</taxon>
        <taxon>Acidithiobacillia</taxon>
        <taxon>Acidithiobacillales</taxon>
        <taxon>Thermithiobacillaceae</taxon>
        <taxon>Thermithiobacillus</taxon>
    </lineage>
</organism>
<evidence type="ECO:0000313" key="8">
    <source>
        <dbReference type="EMBL" id="MEK8089679.1"/>
    </source>
</evidence>
<feature type="domain" description="Radical SAM core" evidence="7">
    <location>
        <begin position="17"/>
        <end position="257"/>
    </location>
</feature>
<sequence>MALSDYVNTFGQLMLHRYGERVHKLAIHAGFTCPNRDGSKGRGGCTFCNNASFNPAGHQPTSIAAQLAAGRRVIGQFSKARRFLAYFQAYTNTYAAHEVLVALYAQALTEPDVIGLSIGTRPDCVPEMTLDLLAGYHDQGLEIWLELGLQSAFDQTLARVRRGHGLAEYRQAVSAARARGIPVCTHLIIGLPGETAAHWRQTLDIVLELGVDGLKLHPLHVVRNTRLAGQWRRGEYRPLTLHEYTRAAADLVQRTPPQVVFHRLTGTAPPDLLLAPDWCAHKWPVLNGVEAELKRRGTRQGQPDLVLRATQEETYLAI</sequence>
<dbReference type="InterPro" id="IPR005911">
    <property type="entry name" value="YhcC-like"/>
</dbReference>